<keyword evidence="2 6" id="KW-0812">Transmembrane</keyword>
<dbReference type="CDD" id="cd06174">
    <property type="entry name" value="MFS"/>
    <property type="match status" value="1"/>
</dbReference>
<keyword evidence="4 6" id="KW-0472">Membrane</keyword>
<feature type="transmembrane region" description="Helical" evidence="6">
    <location>
        <begin position="433"/>
        <end position="453"/>
    </location>
</feature>
<dbReference type="PANTHER" id="PTHR23507:SF1">
    <property type="entry name" value="FI18259P1-RELATED"/>
    <property type="match status" value="1"/>
</dbReference>
<comment type="caution">
    <text evidence="7">The sequence shown here is derived from an EMBL/GenBank/DDBJ whole genome shotgun (WGS) entry which is preliminary data.</text>
</comment>
<evidence type="ECO:0000313" key="7">
    <source>
        <dbReference type="EMBL" id="KAK5996533.1"/>
    </source>
</evidence>
<feature type="transmembrane region" description="Helical" evidence="6">
    <location>
        <begin position="367"/>
        <end position="386"/>
    </location>
</feature>
<dbReference type="InterPro" id="IPR011701">
    <property type="entry name" value="MFS"/>
</dbReference>
<feature type="transmembrane region" description="Helical" evidence="6">
    <location>
        <begin position="332"/>
        <end position="355"/>
    </location>
</feature>
<dbReference type="Pfam" id="PF07690">
    <property type="entry name" value="MFS_1"/>
    <property type="match status" value="1"/>
</dbReference>
<keyword evidence="8" id="KW-1185">Reference proteome</keyword>
<keyword evidence="3 6" id="KW-1133">Transmembrane helix</keyword>
<dbReference type="Proteomes" id="UP001338125">
    <property type="component" value="Unassembled WGS sequence"/>
</dbReference>
<dbReference type="InterPro" id="IPR036259">
    <property type="entry name" value="MFS_trans_sf"/>
</dbReference>
<organism evidence="7 8">
    <name type="scientific">Cladobotryum mycophilum</name>
    <dbReference type="NCBI Taxonomy" id="491253"/>
    <lineage>
        <taxon>Eukaryota</taxon>
        <taxon>Fungi</taxon>
        <taxon>Dikarya</taxon>
        <taxon>Ascomycota</taxon>
        <taxon>Pezizomycotina</taxon>
        <taxon>Sordariomycetes</taxon>
        <taxon>Hypocreomycetidae</taxon>
        <taxon>Hypocreales</taxon>
        <taxon>Hypocreaceae</taxon>
        <taxon>Cladobotryum</taxon>
    </lineage>
</organism>
<evidence type="ECO:0000256" key="6">
    <source>
        <dbReference type="SAM" id="Phobius"/>
    </source>
</evidence>
<feature type="transmembrane region" description="Helical" evidence="6">
    <location>
        <begin position="260"/>
        <end position="281"/>
    </location>
</feature>
<feature type="transmembrane region" description="Helical" evidence="6">
    <location>
        <begin position="497"/>
        <end position="520"/>
    </location>
</feature>
<protein>
    <submittedName>
        <fullName evidence="7">Efflux pump ustT</fullName>
    </submittedName>
</protein>
<feature type="region of interest" description="Disordered" evidence="5">
    <location>
        <begin position="1"/>
        <end position="49"/>
    </location>
</feature>
<name>A0ABR0SWL3_9HYPO</name>
<sequence>MYSEGQRGSRGASPSPTSRSPHGGSGHMSLDPTERHQADQEDPERVSLLSGSERTLTSDVEGSFRHLRPPSVFAITIAASVLILIVDVVASVPMAPRMVIFEDIICRNYYAAWQDDASMSDCKIEPVQSELAQINAWKETFDTIPGLLVSIPYGALANRIGRNKVLLLALIGCLLSDSWVATVCLFPQTFPLRAIWLSGLFQLIGGGGATVISMCYTSIGDVCSVEERTTAFSQVHAAVLLSELVSIPLGSSLISVNPWIPVLGAIGFMAVATLFAFLFTLNFPSFETTKHSHESDEMSPLVPSAPSSNLRDQLYQTTTKLVDACGWLTKDVLLMLVAFFCCQLSRQFSGVLLQYSSFKFNWEYSKASYLIALGAGVKLLVLIALIPRLTRYFINQRGFHPSKADKYTTIFSGFSLVVGSLFIFLSASPVVLIAGQTFIALGFAFTVTARSFLTGMVDQRHLSLLYTSVTTVTYGGVIVGGPLLAAAFQWGLNLGHFWLGMPFLVTAVLFATATLAVSAAKNSKKCTDR</sequence>
<dbReference type="SUPFAM" id="SSF103473">
    <property type="entry name" value="MFS general substrate transporter"/>
    <property type="match status" value="1"/>
</dbReference>
<dbReference type="EMBL" id="JAVFKD010000002">
    <property type="protein sequence ID" value="KAK5996533.1"/>
    <property type="molecule type" value="Genomic_DNA"/>
</dbReference>
<feature type="transmembrane region" description="Helical" evidence="6">
    <location>
        <begin position="407"/>
        <end position="427"/>
    </location>
</feature>
<feature type="compositionally biased region" description="Basic and acidic residues" evidence="5">
    <location>
        <begin position="32"/>
        <end position="45"/>
    </location>
</feature>
<evidence type="ECO:0000256" key="1">
    <source>
        <dbReference type="ARBA" id="ARBA00004141"/>
    </source>
</evidence>
<dbReference type="Gene3D" id="1.20.1250.20">
    <property type="entry name" value="MFS general substrate transporter like domains"/>
    <property type="match status" value="1"/>
</dbReference>
<comment type="subcellular location">
    <subcellularLocation>
        <location evidence="1">Membrane</location>
        <topology evidence="1">Multi-pass membrane protein</topology>
    </subcellularLocation>
</comment>
<gene>
    <name evidence="7" type="ORF">PT974_01868</name>
</gene>
<feature type="transmembrane region" description="Helical" evidence="6">
    <location>
        <begin position="165"/>
        <end position="188"/>
    </location>
</feature>
<feature type="transmembrane region" description="Helical" evidence="6">
    <location>
        <begin position="194"/>
        <end position="219"/>
    </location>
</feature>
<evidence type="ECO:0000313" key="8">
    <source>
        <dbReference type="Proteomes" id="UP001338125"/>
    </source>
</evidence>
<feature type="transmembrane region" description="Helical" evidence="6">
    <location>
        <begin position="72"/>
        <end position="92"/>
    </location>
</feature>
<feature type="transmembrane region" description="Helical" evidence="6">
    <location>
        <begin position="465"/>
        <end position="491"/>
    </location>
</feature>
<accession>A0ABR0SWL3</accession>
<reference evidence="7 8" key="1">
    <citation type="submission" date="2024-01" db="EMBL/GenBank/DDBJ databases">
        <title>Complete genome of Cladobotryum mycophilum ATHUM6906.</title>
        <authorList>
            <person name="Christinaki A.C."/>
            <person name="Myridakis A.I."/>
            <person name="Kouvelis V.N."/>
        </authorList>
    </citation>
    <scope>NUCLEOTIDE SEQUENCE [LARGE SCALE GENOMIC DNA]</scope>
    <source>
        <strain evidence="7 8">ATHUM6906</strain>
    </source>
</reference>
<dbReference type="PANTHER" id="PTHR23507">
    <property type="entry name" value="ZGC:174356"/>
    <property type="match status" value="1"/>
</dbReference>
<proteinExistence type="predicted"/>
<evidence type="ECO:0000256" key="5">
    <source>
        <dbReference type="SAM" id="MobiDB-lite"/>
    </source>
</evidence>
<evidence type="ECO:0000256" key="2">
    <source>
        <dbReference type="ARBA" id="ARBA00022692"/>
    </source>
</evidence>
<evidence type="ECO:0000256" key="3">
    <source>
        <dbReference type="ARBA" id="ARBA00022989"/>
    </source>
</evidence>
<evidence type="ECO:0000256" key="4">
    <source>
        <dbReference type="ARBA" id="ARBA00023136"/>
    </source>
</evidence>